<feature type="transmembrane region" description="Helical" evidence="1">
    <location>
        <begin position="36"/>
        <end position="56"/>
    </location>
</feature>
<organism evidence="2 3">
    <name type="scientific">Clostridium bovifaecis</name>
    <dbReference type="NCBI Taxonomy" id="2184719"/>
    <lineage>
        <taxon>Bacteria</taxon>
        <taxon>Bacillati</taxon>
        <taxon>Bacillota</taxon>
        <taxon>Clostridia</taxon>
        <taxon>Eubacteriales</taxon>
        <taxon>Clostridiaceae</taxon>
        <taxon>Clostridium</taxon>
    </lineage>
</organism>
<reference evidence="2 3" key="1">
    <citation type="submission" date="2019-12" db="EMBL/GenBank/DDBJ databases">
        <title>Genome sequenceing of Clostridium bovifaecis.</title>
        <authorList>
            <person name="Yao Y."/>
        </authorList>
    </citation>
    <scope>NUCLEOTIDE SEQUENCE [LARGE SCALE GENOMIC DNA]</scope>
    <source>
        <strain evidence="2 3">BXX</strain>
    </source>
</reference>
<dbReference type="AlphaFoldDB" id="A0A6I6F4Q7"/>
<evidence type="ECO:0000313" key="3">
    <source>
        <dbReference type="Proteomes" id="UP000422764"/>
    </source>
</evidence>
<gene>
    <name evidence="2" type="ORF">GOM49_10650</name>
</gene>
<name>A0A6I6F4Q7_9CLOT</name>
<feature type="transmembrane region" description="Helical" evidence="1">
    <location>
        <begin position="63"/>
        <end position="81"/>
    </location>
</feature>
<accession>A0A6I6F4Q7</accession>
<keyword evidence="3" id="KW-1185">Reference proteome</keyword>
<sequence length="196" mass="22748">MNNRNSKRAIGIAVLFEIILITASIGNIMLRQWRSLALLLLAIVCLIIPFVITYIANKKRIWLPHNFQLIMVIFIFLAQYLGEIKKFYAMFWWWDLFLHAIFGSYTVIIALYSLKGIIKKDQEATEQLFTIFTIIFAFSFSVAVGTLWEVFEFVGDYLFNSNMVKGGLKDTLTDLIVKILAAFITSVKYYYGNLRR</sequence>
<keyword evidence="1" id="KW-1133">Transmembrane helix</keyword>
<dbReference type="EMBL" id="CP046522">
    <property type="protein sequence ID" value="QGU95487.1"/>
    <property type="molecule type" value="Genomic_DNA"/>
</dbReference>
<evidence type="ECO:0000313" key="2">
    <source>
        <dbReference type="EMBL" id="QGU95487.1"/>
    </source>
</evidence>
<keyword evidence="1" id="KW-0812">Transmembrane</keyword>
<keyword evidence="1" id="KW-0472">Membrane</keyword>
<dbReference type="Pfam" id="PF09997">
    <property type="entry name" value="DUF2238"/>
    <property type="match status" value="1"/>
</dbReference>
<feature type="transmembrane region" description="Helical" evidence="1">
    <location>
        <begin position="126"/>
        <end position="151"/>
    </location>
</feature>
<proteinExistence type="predicted"/>
<dbReference type="InterPro" id="IPR014509">
    <property type="entry name" value="YjdF-like"/>
</dbReference>
<dbReference type="Proteomes" id="UP000422764">
    <property type="component" value="Chromosome"/>
</dbReference>
<feature type="transmembrane region" description="Helical" evidence="1">
    <location>
        <begin position="93"/>
        <end position="114"/>
    </location>
</feature>
<protein>
    <recommendedName>
        <fullName evidence="4">Membrane-spanning protein</fullName>
    </recommendedName>
</protein>
<feature type="transmembrane region" description="Helical" evidence="1">
    <location>
        <begin position="171"/>
        <end position="191"/>
    </location>
</feature>
<evidence type="ECO:0008006" key="4">
    <source>
        <dbReference type="Google" id="ProtNLM"/>
    </source>
</evidence>
<feature type="transmembrane region" description="Helical" evidence="1">
    <location>
        <begin position="12"/>
        <end position="30"/>
    </location>
</feature>
<evidence type="ECO:0000256" key="1">
    <source>
        <dbReference type="SAM" id="Phobius"/>
    </source>
</evidence>